<dbReference type="SUPFAM" id="SSF52833">
    <property type="entry name" value="Thioredoxin-like"/>
    <property type="match status" value="1"/>
</dbReference>
<comment type="caution">
    <text evidence="1">The sequence shown here is derived from an EMBL/GenBank/DDBJ whole genome shotgun (WGS) entry which is preliminary data.</text>
</comment>
<dbReference type="Gene3D" id="3.40.30.10">
    <property type="entry name" value="Glutaredoxin"/>
    <property type="match status" value="1"/>
</dbReference>
<organism evidence="1 2">
    <name type="scientific">Anaerobacillus alkaliphilus</name>
    <dbReference type="NCBI Taxonomy" id="1548597"/>
    <lineage>
        <taxon>Bacteria</taxon>
        <taxon>Bacillati</taxon>
        <taxon>Bacillota</taxon>
        <taxon>Bacilli</taxon>
        <taxon>Bacillales</taxon>
        <taxon>Bacillaceae</taxon>
        <taxon>Anaerobacillus</taxon>
    </lineage>
</organism>
<sequence length="40" mass="4640">MIVMLLHKLPTFTLTDLKGEPFSTDDLLGKKTLIFMWASW</sequence>
<reference evidence="1 2" key="1">
    <citation type="journal article" date="2019" name="Int. J. Syst. Evol. Microbiol.">
        <title>Anaerobacillus alkaliphilus sp. nov., a novel alkaliphilic and moderately halophilic bacterium.</title>
        <authorList>
            <person name="Borsodi A.K."/>
            <person name="Aszalos J.M."/>
            <person name="Bihari P."/>
            <person name="Nagy I."/>
            <person name="Schumann P."/>
            <person name="Sproer C."/>
            <person name="Kovacs A.L."/>
            <person name="Boka K."/>
            <person name="Dobosy P."/>
            <person name="Ovari M."/>
            <person name="Szili-Kovacs T."/>
            <person name="Toth E."/>
        </authorList>
    </citation>
    <scope>NUCLEOTIDE SEQUENCE [LARGE SCALE GENOMIC DNA]</scope>
    <source>
        <strain evidence="1 2">B16-10</strain>
    </source>
</reference>
<dbReference type="InterPro" id="IPR036249">
    <property type="entry name" value="Thioredoxin-like_sf"/>
</dbReference>
<accession>A0A4Q0VN09</accession>
<dbReference type="OrthoDB" id="2455088at2"/>
<dbReference type="AlphaFoldDB" id="A0A4Q0VN09"/>
<evidence type="ECO:0000313" key="1">
    <source>
        <dbReference type="EMBL" id="RXI96220.1"/>
    </source>
</evidence>
<dbReference type="Proteomes" id="UP000290649">
    <property type="component" value="Unassembled WGS sequence"/>
</dbReference>
<name>A0A4Q0VN09_9BACI</name>
<keyword evidence="2" id="KW-1185">Reference proteome</keyword>
<protein>
    <submittedName>
        <fullName evidence="1">Uncharacterized protein</fullName>
    </submittedName>
</protein>
<dbReference type="EMBL" id="QOUX01000047">
    <property type="protein sequence ID" value="RXI96220.1"/>
    <property type="molecule type" value="Genomic_DNA"/>
</dbReference>
<gene>
    <name evidence="1" type="ORF">DS745_20985</name>
</gene>
<proteinExistence type="predicted"/>
<evidence type="ECO:0000313" key="2">
    <source>
        <dbReference type="Proteomes" id="UP000290649"/>
    </source>
</evidence>